<dbReference type="PANTHER" id="PTHR15154">
    <property type="entry name" value="HAMARTIN"/>
    <property type="match status" value="1"/>
</dbReference>
<dbReference type="Proteomes" id="UP000256964">
    <property type="component" value="Unassembled WGS sequence"/>
</dbReference>
<dbReference type="InterPro" id="IPR007483">
    <property type="entry name" value="Hamartin"/>
</dbReference>
<keyword evidence="1" id="KW-0175">Coiled coil</keyword>
<dbReference type="OrthoDB" id="28737at2759"/>
<dbReference type="AlphaFoldDB" id="A0A371DVX4"/>
<organism evidence="3 4">
    <name type="scientific">Lentinus brumalis</name>
    <dbReference type="NCBI Taxonomy" id="2498619"/>
    <lineage>
        <taxon>Eukaryota</taxon>
        <taxon>Fungi</taxon>
        <taxon>Dikarya</taxon>
        <taxon>Basidiomycota</taxon>
        <taxon>Agaricomycotina</taxon>
        <taxon>Agaricomycetes</taxon>
        <taxon>Polyporales</taxon>
        <taxon>Polyporaceae</taxon>
        <taxon>Lentinus</taxon>
    </lineage>
</organism>
<feature type="coiled-coil region" evidence="1">
    <location>
        <begin position="816"/>
        <end position="911"/>
    </location>
</feature>
<name>A0A371DVX4_9APHY</name>
<proteinExistence type="predicted"/>
<dbReference type="PANTHER" id="PTHR15154:SF2">
    <property type="entry name" value="HAMARTIN"/>
    <property type="match status" value="1"/>
</dbReference>
<protein>
    <submittedName>
        <fullName evidence="3">Uncharacterized protein</fullName>
    </submittedName>
</protein>
<evidence type="ECO:0000313" key="4">
    <source>
        <dbReference type="Proteomes" id="UP000256964"/>
    </source>
</evidence>
<feature type="region of interest" description="Disordered" evidence="2">
    <location>
        <begin position="579"/>
        <end position="619"/>
    </location>
</feature>
<evidence type="ECO:0000313" key="3">
    <source>
        <dbReference type="EMBL" id="RDX56702.1"/>
    </source>
</evidence>
<dbReference type="EMBL" id="KZ857380">
    <property type="protein sequence ID" value="RDX56702.1"/>
    <property type="molecule type" value="Genomic_DNA"/>
</dbReference>
<dbReference type="GO" id="GO:0033596">
    <property type="term" value="C:TSC1-TSC2 complex"/>
    <property type="evidence" value="ECO:0007669"/>
    <property type="project" value="TreeGrafter"/>
</dbReference>
<evidence type="ECO:0000256" key="1">
    <source>
        <dbReference type="SAM" id="Coils"/>
    </source>
</evidence>
<feature type="region of interest" description="Disordered" evidence="2">
    <location>
        <begin position="318"/>
        <end position="343"/>
    </location>
</feature>
<evidence type="ECO:0000256" key="2">
    <source>
        <dbReference type="SAM" id="MobiDB-lite"/>
    </source>
</evidence>
<dbReference type="GO" id="GO:0032007">
    <property type="term" value="P:negative regulation of TOR signaling"/>
    <property type="evidence" value="ECO:0007669"/>
    <property type="project" value="TreeGrafter"/>
</dbReference>
<keyword evidence="4" id="KW-1185">Reference proteome</keyword>
<dbReference type="STRING" id="139420.A0A371DVX4"/>
<reference evidence="3 4" key="1">
    <citation type="journal article" date="2018" name="Biotechnol. Biofuels">
        <title>Integrative visual omics of the white-rot fungus Polyporus brumalis exposes the biotechnological potential of its oxidative enzymes for delignifying raw plant biomass.</title>
        <authorList>
            <person name="Miyauchi S."/>
            <person name="Rancon A."/>
            <person name="Drula E."/>
            <person name="Hage H."/>
            <person name="Chaduli D."/>
            <person name="Favel A."/>
            <person name="Grisel S."/>
            <person name="Henrissat B."/>
            <person name="Herpoel-Gimbert I."/>
            <person name="Ruiz-Duenas F.J."/>
            <person name="Chevret D."/>
            <person name="Hainaut M."/>
            <person name="Lin J."/>
            <person name="Wang M."/>
            <person name="Pangilinan J."/>
            <person name="Lipzen A."/>
            <person name="Lesage-Meessen L."/>
            <person name="Navarro D."/>
            <person name="Riley R."/>
            <person name="Grigoriev I.V."/>
            <person name="Zhou S."/>
            <person name="Raouche S."/>
            <person name="Rosso M.N."/>
        </authorList>
    </citation>
    <scope>NUCLEOTIDE SEQUENCE [LARGE SCALE GENOMIC DNA]</scope>
    <source>
        <strain evidence="3 4">BRFM 1820</strain>
    </source>
</reference>
<feature type="compositionally biased region" description="Acidic residues" evidence="2">
    <location>
        <begin position="323"/>
        <end position="341"/>
    </location>
</feature>
<gene>
    <name evidence="3" type="ORF">OH76DRAFT_1551113</name>
</gene>
<feature type="region of interest" description="Disordered" evidence="2">
    <location>
        <begin position="479"/>
        <end position="524"/>
    </location>
</feature>
<accession>A0A371DVX4</accession>
<dbReference type="GO" id="GO:0051726">
    <property type="term" value="P:regulation of cell cycle"/>
    <property type="evidence" value="ECO:0007669"/>
    <property type="project" value="TreeGrafter"/>
</dbReference>
<feature type="coiled-coil region" evidence="1">
    <location>
        <begin position="673"/>
        <end position="732"/>
    </location>
</feature>
<sequence>MSSTATVTDLCAQLRLLLESSPDAITLDELLTRVAAFVVACSESADSGALRRELEDELQVIYDDVLGHAFFPQAEVFLAVLYHLRPVLPSHSIISTWFELVLRPTLREPKLPLSVVDHAKELILYALDPRNNFSDSEEGSTDAEKQKERVGDFRRRLMDLYLLDAFNESSGEDVLEWAELSEEERERKACWKANLEDVLVRVGLQRPQDFLTELYRCFDSPVSRLQLLILLSVYTSEAEFPDHAEVLASHPLMTSLLHCLVFDSSSTACTIALTILIKLLPIFAVKACEQLKRLLPLLLVILARIICWKERRSPESIPPIIPDAEDSEDEDAAASDTEEDSAAASIQTLPIREDLDWNALELTFDGPQSKAPSAHRYFTFLYYLFPCNTIRFLRYPVRYLDDNGLESLYAVDWEKALDEDKIRSKSERLLRSHILHPLLIWREATEELERPDFWAKYDIPQIVSSATMLDVRSAVLGIQQEGDPAPGGHGPPPSSLQRGRASRPPSIRDTAPSEAEIADTVPLSSSLETVHLSTAPPEPVEPTRLQVSLSGMVATSVALKSGLDIEVVDASPSWASMMFPLQPGTRSPSRADRELPSEEATEAWTPPAQPEHEPSGDGAIPRHVAQAISALQREVLLLKNDLNLELWTARENVKHIGRLYKERVLSRNEEVERQGLHNRLKEYKHREARLRQELKEEKDQSAAQRVRYTDWNRELQDRIAALRAEKKTWTSEAAAMRAAEKEAKDTFEAQRKLLAEANHTVFRLQTQIKEHAHKVDRLYDYETQIDQLMRLQRLWESDVHKLNDSKEYLAAFASKYKKMELRVDAHQRTQIEMEENAAAQRQQLLLLESKLDHYKKQLEQARRTSVLSRQSELPAEWRRTQEANEKLRHENEELRDEIEEVKAMVEVLKEQRAGRTGLVHSPRSSPPL</sequence>